<dbReference type="Proteomes" id="UP000291343">
    <property type="component" value="Unassembled WGS sequence"/>
</dbReference>
<dbReference type="GO" id="GO:0034198">
    <property type="term" value="P:cellular response to amino acid starvation"/>
    <property type="evidence" value="ECO:0007669"/>
    <property type="project" value="TreeGrafter"/>
</dbReference>
<accession>A0A482XAW7</accession>
<evidence type="ECO:0008006" key="3">
    <source>
        <dbReference type="Google" id="ProtNLM"/>
    </source>
</evidence>
<proteinExistence type="predicted"/>
<keyword evidence="2" id="KW-1185">Reference proteome</keyword>
<comment type="caution">
    <text evidence="1">The sequence shown here is derived from an EMBL/GenBank/DDBJ whole genome shotgun (WGS) entry which is preliminary data.</text>
</comment>
<dbReference type="OrthoDB" id="10267127at2759"/>
<dbReference type="InterPro" id="IPR029982">
    <property type="entry name" value="Kptn"/>
</dbReference>
<dbReference type="GO" id="GO:0007015">
    <property type="term" value="P:actin filament organization"/>
    <property type="evidence" value="ECO:0007669"/>
    <property type="project" value="InterPro"/>
</dbReference>
<organism evidence="1 2">
    <name type="scientific">Laodelphax striatellus</name>
    <name type="common">Small brown planthopper</name>
    <name type="synonym">Delphax striatella</name>
    <dbReference type="NCBI Taxonomy" id="195883"/>
    <lineage>
        <taxon>Eukaryota</taxon>
        <taxon>Metazoa</taxon>
        <taxon>Ecdysozoa</taxon>
        <taxon>Arthropoda</taxon>
        <taxon>Hexapoda</taxon>
        <taxon>Insecta</taxon>
        <taxon>Pterygota</taxon>
        <taxon>Neoptera</taxon>
        <taxon>Paraneoptera</taxon>
        <taxon>Hemiptera</taxon>
        <taxon>Auchenorrhyncha</taxon>
        <taxon>Fulgoroidea</taxon>
        <taxon>Delphacidae</taxon>
        <taxon>Criomorphinae</taxon>
        <taxon>Laodelphax</taxon>
    </lineage>
</organism>
<dbReference type="GO" id="GO:0015629">
    <property type="term" value="C:actin cytoskeleton"/>
    <property type="evidence" value="ECO:0007669"/>
    <property type="project" value="InterPro"/>
</dbReference>
<name>A0A482XAW7_LAOST</name>
<dbReference type="InterPro" id="IPR028994">
    <property type="entry name" value="Integrin_alpha_N"/>
</dbReference>
<evidence type="ECO:0000313" key="2">
    <source>
        <dbReference type="Proteomes" id="UP000291343"/>
    </source>
</evidence>
<gene>
    <name evidence="1" type="ORF">LSTR_LSTR003661</name>
</gene>
<dbReference type="GO" id="GO:1904262">
    <property type="term" value="P:negative regulation of TORC1 signaling"/>
    <property type="evidence" value="ECO:0007669"/>
    <property type="project" value="TreeGrafter"/>
</dbReference>
<protein>
    <recommendedName>
        <fullName evidence="3">Kaptin</fullName>
    </recommendedName>
</protein>
<dbReference type="GO" id="GO:0051015">
    <property type="term" value="F:actin filament binding"/>
    <property type="evidence" value="ECO:0007669"/>
    <property type="project" value="TreeGrafter"/>
</dbReference>
<dbReference type="EMBL" id="QKKF02013937">
    <property type="protein sequence ID" value="RZF42837.1"/>
    <property type="molecule type" value="Genomic_DNA"/>
</dbReference>
<dbReference type="STRING" id="195883.A0A482XAW7"/>
<dbReference type="PANTHER" id="PTHR15435">
    <property type="entry name" value="KICSTOR COMPLEX PROTEIN KAPTIN"/>
    <property type="match status" value="1"/>
</dbReference>
<evidence type="ECO:0000313" key="1">
    <source>
        <dbReference type="EMBL" id="RZF42837.1"/>
    </source>
</evidence>
<reference evidence="1 2" key="1">
    <citation type="journal article" date="2017" name="Gigascience">
        <title>Genome sequence of the small brown planthopper, Laodelphax striatellus.</title>
        <authorList>
            <person name="Zhu J."/>
            <person name="Jiang F."/>
            <person name="Wang X."/>
            <person name="Yang P."/>
            <person name="Bao Y."/>
            <person name="Zhao W."/>
            <person name="Wang W."/>
            <person name="Lu H."/>
            <person name="Wang Q."/>
            <person name="Cui N."/>
            <person name="Li J."/>
            <person name="Chen X."/>
            <person name="Luo L."/>
            <person name="Yu J."/>
            <person name="Kang L."/>
            <person name="Cui F."/>
        </authorList>
    </citation>
    <scope>NUCLEOTIDE SEQUENCE [LARGE SCALE GENOMIC DNA]</scope>
    <source>
        <strain evidence="1">Lst14</strain>
    </source>
</reference>
<dbReference type="AlphaFoldDB" id="A0A482XAW7"/>
<dbReference type="PANTHER" id="PTHR15435:SF2">
    <property type="entry name" value="KICSTOR COMPLEX PROTEIN KAPTIN"/>
    <property type="match status" value="1"/>
</dbReference>
<dbReference type="InParanoid" id="A0A482XAW7"/>
<dbReference type="GO" id="GO:0030027">
    <property type="term" value="C:lamellipodium"/>
    <property type="evidence" value="ECO:0007669"/>
    <property type="project" value="TreeGrafter"/>
</dbReference>
<dbReference type="SUPFAM" id="SSF69318">
    <property type="entry name" value="Integrin alpha N-terminal domain"/>
    <property type="match status" value="1"/>
</dbReference>
<sequence>MDNIRDAHYFLLPTQGNIYTLSKITQTNGDNKVLFASLKRKLFLLEYDDHRDGCLKPIIREILFTYIPNGAEIISLDVFNKSTVCDDFFIGITIIKPNPEHNNETYLNIYSEQDLDLNPELNIESVAQNCLSIDLNFVPYQLYHSQVLRQFDDSDPRRETVWLLSGSDIKVHIFQEDRINHSYIELDVDEYFPELSSLPSIVIWMDIVYTHDQERRVTAIGCECGHMQISVVDTVKNIILSCHAKQFEGSVSRVQLFNLNNYVNSPTLNLISDEHRKRETKDEMAMNLVVSSTLQLSAVFMDIVNQGLNRRFYLESSDKYDSVLCSCLADVDMDGEVEVIIGTYAQELLMYKYENEKWLLKSRRSLEHPIQSLLYLDVTGDGMKELIVLTLGGLHVMQHNQDLVYGMLQNRLKQLFCSEDEQTEEKDLDKKTEDDCTDDENGLFNLSESTIILSSSPEIKTNA</sequence>